<sequence>MADLLERMEARIELRRMILSLRRSRDLQTQQDKQAATRMKQPIVIAMAATARGSEAQASWSIFSSASTPAEASLPFLRMCASTGGSAASAPLLLKQRHPCTPSCLAKTSTPCQLKVMGFASSSVGREDTVTQ</sequence>
<evidence type="ECO:0000313" key="1">
    <source>
        <dbReference type="EMBL" id="MPC18107.1"/>
    </source>
</evidence>
<dbReference type="Proteomes" id="UP000324222">
    <property type="component" value="Unassembled WGS sequence"/>
</dbReference>
<dbReference type="EMBL" id="VSRR010000647">
    <property type="protein sequence ID" value="MPC18107.1"/>
    <property type="molecule type" value="Genomic_DNA"/>
</dbReference>
<name>A0A5B7DA31_PORTR</name>
<dbReference type="AlphaFoldDB" id="A0A5B7DA31"/>
<comment type="caution">
    <text evidence="1">The sequence shown here is derived from an EMBL/GenBank/DDBJ whole genome shotgun (WGS) entry which is preliminary data.</text>
</comment>
<proteinExistence type="predicted"/>
<organism evidence="1 2">
    <name type="scientific">Portunus trituberculatus</name>
    <name type="common">Swimming crab</name>
    <name type="synonym">Neptunus trituberculatus</name>
    <dbReference type="NCBI Taxonomy" id="210409"/>
    <lineage>
        <taxon>Eukaryota</taxon>
        <taxon>Metazoa</taxon>
        <taxon>Ecdysozoa</taxon>
        <taxon>Arthropoda</taxon>
        <taxon>Crustacea</taxon>
        <taxon>Multicrustacea</taxon>
        <taxon>Malacostraca</taxon>
        <taxon>Eumalacostraca</taxon>
        <taxon>Eucarida</taxon>
        <taxon>Decapoda</taxon>
        <taxon>Pleocyemata</taxon>
        <taxon>Brachyura</taxon>
        <taxon>Eubrachyura</taxon>
        <taxon>Portunoidea</taxon>
        <taxon>Portunidae</taxon>
        <taxon>Portuninae</taxon>
        <taxon>Portunus</taxon>
    </lineage>
</organism>
<protein>
    <submittedName>
        <fullName evidence="1">Uncharacterized protein</fullName>
    </submittedName>
</protein>
<reference evidence="1 2" key="1">
    <citation type="submission" date="2019-05" db="EMBL/GenBank/DDBJ databases">
        <title>Another draft genome of Portunus trituberculatus and its Hox gene families provides insights of decapod evolution.</title>
        <authorList>
            <person name="Jeong J.-H."/>
            <person name="Song I."/>
            <person name="Kim S."/>
            <person name="Choi T."/>
            <person name="Kim D."/>
            <person name="Ryu S."/>
            <person name="Kim W."/>
        </authorList>
    </citation>
    <scope>NUCLEOTIDE SEQUENCE [LARGE SCALE GENOMIC DNA]</scope>
    <source>
        <tissue evidence="1">Muscle</tissue>
    </source>
</reference>
<accession>A0A5B7DA31</accession>
<evidence type="ECO:0000313" key="2">
    <source>
        <dbReference type="Proteomes" id="UP000324222"/>
    </source>
</evidence>
<gene>
    <name evidence="1" type="ORF">E2C01_010981</name>
</gene>
<keyword evidence="2" id="KW-1185">Reference proteome</keyword>